<keyword evidence="2" id="KW-0560">Oxidoreductase</keyword>
<dbReference type="PRINTS" id="PR00368">
    <property type="entry name" value="FADPNR"/>
</dbReference>
<dbReference type="InterPro" id="IPR023856">
    <property type="entry name" value="Bdr"/>
</dbReference>
<dbReference type="Gene3D" id="3.50.50.60">
    <property type="entry name" value="FAD/NAD(P)-binding domain"/>
    <property type="match status" value="1"/>
</dbReference>
<evidence type="ECO:0000256" key="1">
    <source>
        <dbReference type="ARBA" id="ARBA00022630"/>
    </source>
</evidence>
<dbReference type="InterPro" id="IPR036188">
    <property type="entry name" value="FAD/NAD-bd_sf"/>
</dbReference>
<protein>
    <submittedName>
        <fullName evidence="3">YpdA family putative bacillithiol disulfide reductase</fullName>
    </submittedName>
</protein>
<dbReference type="Proteomes" id="UP001501725">
    <property type="component" value="Unassembled WGS sequence"/>
</dbReference>
<dbReference type="Pfam" id="PF13738">
    <property type="entry name" value="Pyr_redox_3"/>
    <property type="match status" value="1"/>
</dbReference>
<gene>
    <name evidence="3" type="ORF">GCM10023184_20610</name>
</gene>
<evidence type="ECO:0000313" key="3">
    <source>
        <dbReference type="EMBL" id="GAA4329786.1"/>
    </source>
</evidence>
<accession>A0ABP8GTS7</accession>
<dbReference type="EMBL" id="BAABGY010000007">
    <property type="protein sequence ID" value="GAA4329786.1"/>
    <property type="molecule type" value="Genomic_DNA"/>
</dbReference>
<dbReference type="InterPro" id="IPR050097">
    <property type="entry name" value="Ferredoxin-NADP_redctase_2"/>
</dbReference>
<proteinExistence type="predicted"/>
<dbReference type="SUPFAM" id="SSF51905">
    <property type="entry name" value="FAD/NAD(P)-binding domain"/>
    <property type="match status" value="1"/>
</dbReference>
<keyword evidence="1" id="KW-0285">Flavoprotein</keyword>
<dbReference type="PANTHER" id="PTHR48105">
    <property type="entry name" value="THIOREDOXIN REDUCTASE 1-RELATED-RELATED"/>
    <property type="match status" value="1"/>
</dbReference>
<evidence type="ECO:0000313" key="4">
    <source>
        <dbReference type="Proteomes" id="UP001501725"/>
    </source>
</evidence>
<dbReference type="NCBIfam" id="TIGR04018">
    <property type="entry name" value="Bthiol_YpdA"/>
    <property type="match status" value="1"/>
</dbReference>
<comment type="caution">
    <text evidence="3">The sequence shown here is derived from an EMBL/GenBank/DDBJ whole genome shotgun (WGS) entry which is preliminary data.</text>
</comment>
<organism evidence="3 4">
    <name type="scientific">Flaviaesturariibacter amylovorans</name>
    <dbReference type="NCBI Taxonomy" id="1084520"/>
    <lineage>
        <taxon>Bacteria</taxon>
        <taxon>Pseudomonadati</taxon>
        <taxon>Bacteroidota</taxon>
        <taxon>Chitinophagia</taxon>
        <taxon>Chitinophagales</taxon>
        <taxon>Chitinophagaceae</taxon>
        <taxon>Flaviaestuariibacter</taxon>
    </lineage>
</organism>
<dbReference type="PRINTS" id="PR00469">
    <property type="entry name" value="PNDRDTASEII"/>
</dbReference>
<keyword evidence="4" id="KW-1185">Reference proteome</keyword>
<dbReference type="RefSeq" id="WP_345255574.1">
    <property type="nucleotide sequence ID" value="NZ_BAABGY010000007.1"/>
</dbReference>
<sequence length="333" mass="37081">MPDPITTITLLIVGGGPIGIACAVEARRRGVDCLVLEKGTLVNSIYNYPVNMTFFSTSERLEIGGAPFVSHGPKPTRGEALEYYRRVAKDNALPIRLFEPVTSVERQEDGFVVQSDKGHYRARYVIIATGFYDIPYPLNVPGEELPKVKHYYTDPHFYAFQKVLVVGAQNSAVDAALETFRKGAEVTMAVRGPEIGQRVKYWVRPDIENRIREGAVKAHFNTTVTAIREQEVDLDTPEGRITIANDWVLALTGYQPNLNFLRRCGINLSNDAVCQPQVHETTYETNVPGLYLAGVICGGMNTHRLFIENSREHAVCILNDIVSRNRSGALSQK</sequence>
<reference evidence="4" key="1">
    <citation type="journal article" date="2019" name="Int. J. Syst. Evol. Microbiol.">
        <title>The Global Catalogue of Microorganisms (GCM) 10K type strain sequencing project: providing services to taxonomists for standard genome sequencing and annotation.</title>
        <authorList>
            <consortium name="The Broad Institute Genomics Platform"/>
            <consortium name="The Broad Institute Genome Sequencing Center for Infectious Disease"/>
            <person name="Wu L."/>
            <person name="Ma J."/>
        </authorList>
    </citation>
    <scope>NUCLEOTIDE SEQUENCE [LARGE SCALE GENOMIC DNA]</scope>
    <source>
        <strain evidence="4">JCM 17919</strain>
    </source>
</reference>
<evidence type="ECO:0000256" key="2">
    <source>
        <dbReference type="ARBA" id="ARBA00023002"/>
    </source>
</evidence>
<name>A0ABP8GTS7_9BACT</name>